<dbReference type="SUPFAM" id="SSF69593">
    <property type="entry name" value="Glycerol-3-phosphate (1)-acyltransferase"/>
    <property type="match status" value="1"/>
</dbReference>
<dbReference type="GO" id="GO:0006654">
    <property type="term" value="P:phosphatidic acid biosynthetic process"/>
    <property type="evidence" value="ECO:0007669"/>
    <property type="project" value="TreeGrafter"/>
</dbReference>
<evidence type="ECO:0000256" key="2">
    <source>
        <dbReference type="ARBA" id="ARBA00022679"/>
    </source>
</evidence>
<dbReference type="GO" id="GO:0003841">
    <property type="term" value="F:1-acylglycerol-3-phosphate O-acyltransferase activity"/>
    <property type="evidence" value="ECO:0007669"/>
    <property type="project" value="TreeGrafter"/>
</dbReference>
<feature type="domain" description="Phospholipid/glycerol acyltransferase" evidence="6">
    <location>
        <begin position="84"/>
        <end position="198"/>
    </location>
</feature>
<evidence type="ECO:0000313" key="8">
    <source>
        <dbReference type="Proteomes" id="UP000199556"/>
    </source>
</evidence>
<feature type="transmembrane region" description="Helical" evidence="5">
    <location>
        <begin position="20"/>
        <end position="43"/>
    </location>
</feature>
<evidence type="ECO:0000313" key="7">
    <source>
        <dbReference type="EMBL" id="SFM46663.1"/>
    </source>
</evidence>
<comment type="pathway">
    <text evidence="1">Lipid metabolism.</text>
</comment>
<accession>A0A1I4R406</accession>
<dbReference type="PANTHER" id="PTHR10434:SF40">
    <property type="entry name" value="1-ACYL-SN-GLYCEROL-3-PHOSPHATE ACYLTRANSFERASE"/>
    <property type="match status" value="1"/>
</dbReference>
<dbReference type="Pfam" id="PF01553">
    <property type="entry name" value="Acyltransferase"/>
    <property type="match status" value="1"/>
</dbReference>
<dbReference type="SMART" id="SM00563">
    <property type="entry name" value="PlsC"/>
    <property type="match status" value="1"/>
</dbReference>
<dbReference type="STRING" id="195064.SAMN05421721_106111"/>
<dbReference type="PANTHER" id="PTHR10434">
    <property type="entry name" value="1-ACYL-SN-GLYCEROL-3-PHOSPHATE ACYLTRANSFERASE"/>
    <property type="match status" value="1"/>
</dbReference>
<keyword evidence="5" id="KW-0472">Membrane</keyword>
<evidence type="ECO:0000256" key="3">
    <source>
        <dbReference type="ARBA" id="ARBA00023315"/>
    </source>
</evidence>
<evidence type="ECO:0000259" key="6">
    <source>
        <dbReference type="SMART" id="SM00563"/>
    </source>
</evidence>
<protein>
    <submittedName>
        <fullName evidence="7">1-acyl-sn-glycerol-3-phosphate acyltransferase</fullName>
    </submittedName>
</protein>
<keyword evidence="5" id="KW-1133">Transmembrane helix</keyword>
<evidence type="ECO:0000256" key="4">
    <source>
        <dbReference type="SAM" id="MobiDB-lite"/>
    </source>
</evidence>
<dbReference type="AlphaFoldDB" id="A0A1I4R406"/>
<name>A0A1I4R406_ECTMO</name>
<evidence type="ECO:0000256" key="1">
    <source>
        <dbReference type="ARBA" id="ARBA00005189"/>
    </source>
</evidence>
<gene>
    <name evidence="7" type="ORF">SAMN05421721_106111</name>
</gene>
<reference evidence="7 8" key="1">
    <citation type="submission" date="2016-10" db="EMBL/GenBank/DDBJ databases">
        <authorList>
            <person name="de Groot N.N."/>
        </authorList>
    </citation>
    <scope>NUCLEOTIDE SEQUENCE [LARGE SCALE GENOMIC DNA]</scope>
    <source>
        <strain evidence="7 8">DSM 4180</strain>
    </source>
</reference>
<proteinExistence type="predicted"/>
<dbReference type="RefSeq" id="WP_244887871.1">
    <property type="nucleotide sequence ID" value="NZ_FOUO01000006.1"/>
</dbReference>
<feature type="region of interest" description="Disordered" evidence="4">
    <location>
        <begin position="248"/>
        <end position="269"/>
    </location>
</feature>
<keyword evidence="3 7" id="KW-0012">Acyltransferase</keyword>
<evidence type="ECO:0000256" key="5">
    <source>
        <dbReference type="SAM" id="Phobius"/>
    </source>
</evidence>
<dbReference type="EMBL" id="FOUO01000006">
    <property type="protein sequence ID" value="SFM46663.1"/>
    <property type="molecule type" value="Genomic_DNA"/>
</dbReference>
<sequence length="269" mass="30071">MGTEAMTRHPGRARLVLRSALFWFGLAGSTVVFALASPLLLPLDWHGRFRVMSQWSRFNAWWLQRTCRLRYRVTGREHLTPQAAVLMCKHQSAWETLVLQRFIPPQVWVLKRELMRIPFFGWGMALMDPIAVDRRAGRRAMAQMLTQGLDRLGRGLWVVVFPEGTRTRPGERVRYKLGGAVLAARSGRPVIPVAHNAGLYWPKGSFLKYPGTVDVEIGPPIPTQGREPGEIMAEVAAWIEARTDALCGLTPDPSPATAPGALERDTAAE</sequence>
<keyword evidence="2 7" id="KW-0808">Transferase</keyword>
<dbReference type="CDD" id="cd07989">
    <property type="entry name" value="LPLAT_AGPAT-like"/>
    <property type="match status" value="1"/>
</dbReference>
<organism evidence="7 8">
    <name type="scientific">Ectothiorhodospira mobilis</name>
    <dbReference type="NCBI Taxonomy" id="195064"/>
    <lineage>
        <taxon>Bacteria</taxon>
        <taxon>Pseudomonadati</taxon>
        <taxon>Pseudomonadota</taxon>
        <taxon>Gammaproteobacteria</taxon>
        <taxon>Chromatiales</taxon>
        <taxon>Ectothiorhodospiraceae</taxon>
        <taxon>Ectothiorhodospira</taxon>
    </lineage>
</organism>
<dbReference type="Proteomes" id="UP000199556">
    <property type="component" value="Unassembled WGS sequence"/>
</dbReference>
<keyword evidence="5" id="KW-0812">Transmembrane</keyword>
<keyword evidence="8" id="KW-1185">Reference proteome</keyword>
<dbReference type="InterPro" id="IPR002123">
    <property type="entry name" value="Plipid/glycerol_acylTrfase"/>
</dbReference>